<keyword evidence="6" id="KW-0407">Ion channel</keyword>
<dbReference type="Pfam" id="PF04972">
    <property type="entry name" value="BON"/>
    <property type="match status" value="1"/>
</dbReference>
<comment type="similarity">
    <text evidence="6">Belongs to the MscS (TC 1.A.23) family.</text>
</comment>
<dbReference type="InterPro" id="IPR007055">
    <property type="entry name" value="BON_dom"/>
</dbReference>
<feature type="transmembrane region" description="Helical" evidence="6">
    <location>
        <begin position="132"/>
        <end position="153"/>
    </location>
</feature>
<dbReference type="RefSeq" id="WP_085897039.1">
    <property type="nucleotide sequence ID" value="NZ_FWFY01000008.1"/>
</dbReference>
<dbReference type="PANTHER" id="PTHR30221:SF1">
    <property type="entry name" value="SMALL-CONDUCTANCE MECHANOSENSITIVE CHANNEL"/>
    <property type="match status" value="1"/>
</dbReference>
<evidence type="ECO:0000256" key="7">
    <source>
        <dbReference type="SAM" id="MobiDB-lite"/>
    </source>
</evidence>
<gene>
    <name evidence="11" type="primary">mscS</name>
    <name evidence="10" type="ORF">CLV79_10715</name>
    <name evidence="11" type="ORF">LOS8367_02725</name>
</gene>
<dbReference type="InterPro" id="IPR006685">
    <property type="entry name" value="MscS_channel_2nd"/>
</dbReference>
<dbReference type="Gene3D" id="3.30.1340.30">
    <property type="match status" value="1"/>
</dbReference>
<dbReference type="InterPro" id="IPR011066">
    <property type="entry name" value="MscS_channel_C_sf"/>
</dbReference>
<keyword evidence="8" id="KW-0732">Signal</keyword>
<feature type="region of interest" description="Disordered" evidence="7">
    <location>
        <begin position="392"/>
        <end position="418"/>
    </location>
</feature>
<keyword evidence="2" id="KW-1003">Cell membrane</keyword>
<evidence type="ECO:0000313" key="11">
    <source>
        <dbReference type="EMBL" id="SLN57140.1"/>
    </source>
</evidence>
<feature type="chain" id="PRO_5044568298" description="Small-conductance mechanosensitive channel" evidence="8">
    <location>
        <begin position="25"/>
        <end position="446"/>
    </location>
</feature>
<keyword evidence="3 6" id="KW-0812">Transmembrane</keyword>
<keyword evidence="13" id="KW-1185">Reference proteome</keyword>
<dbReference type="Gene3D" id="3.30.70.100">
    <property type="match status" value="1"/>
</dbReference>
<protein>
    <recommendedName>
        <fullName evidence="6">Small-conductance mechanosensitive channel</fullName>
    </recommendedName>
</protein>
<dbReference type="Gene3D" id="1.10.287.1260">
    <property type="match status" value="1"/>
</dbReference>
<keyword evidence="4 6" id="KW-1133">Transmembrane helix</keyword>
<dbReference type="Proteomes" id="UP000193495">
    <property type="component" value="Unassembled WGS sequence"/>
</dbReference>
<dbReference type="InterPro" id="IPR010920">
    <property type="entry name" value="LSM_dom_sf"/>
</dbReference>
<dbReference type="EMBL" id="FWFY01000008">
    <property type="protein sequence ID" value="SLN57140.1"/>
    <property type="molecule type" value="Genomic_DNA"/>
</dbReference>
<dbReference type="AlphaFoldDB" id="A0A1X6ZPA9"/>
<keyword evidence="6" id="KW-0997">Cell inner membrane</keyword>
<dbReference type="Proteomes" id="UP000240624">
    <property type="component" value="Unassembled WGS sequence"/>
</dbReference>
<feature type="domain" description="BON" evidence="9">
    <location>
        <begin position="39"/>
        <end position="108"/>
    </location>
</feature>
<comment type="subcellular location">
    <subcellularLocation>
        <location evidence="6">Cell inner membrane</location>
        <topology evidence="6">Multi-pass membrane protein</topology>
    </subcellularLocation>
    <subcellularLocation>
        <location evidence="1">Cell membrane</location>
        <topology evidence="1">Multi-pass membrane protein</topology>
    </subcellularLocation>
</comment>
<name>A0A1X6ZPA9_9RHOB</name>
<dbReference type="Pfam" id="PF00924">
    <property type="entry name" value="MS_channel_2nd"/>
    <property type="match status" value="1"/>
</dbReference>
<dbReference type="PROSITE" id="PS50914">
    <property type="entry name" value="BON"/>
    <property type="match status" value="1"/>
</dbReference>
<evidence type="ECO:0000256" key="6">
    <source>
        <dbReference type="RuleBase" id="RU369025"/>
    </source>
</evidence>
<accession>A0A1X6ZPA9</accession>
<evidence type="ECO:0000259" key="9">
    <source>
        <dbReference type="PROSITE" id="PS50914"/>
    </source>
</evidence>
<evidence type="ECO:0000256" key="3">
    <source>
        <dbReference type="ARBA" id="ARBA00022692"/>
    </source>
</evidence>
<dbReference type="PANTHER" id="PTHR30221">
    <property type="entry name" value="SMALL-CONDUCTANCE MECHANOSENSITIVE CHANNEL"/>
    <property type="match status" value="1"/>
</dbReference>
<feature type="transmembrane region" description="Helical" evidence="6">
    <location>
        <begin position="194"/>
        <end position="215"/>
    </location>
</feature>
<comment type="subunit">
    <text evidence="6">Homoheptamer.</text>
</comment>
<evidence type="ECO:0000256" key="5">
    <source>
        <dbReference type="ARBA" id="ARBA00023136"/>
    </source>
</evidence>
<dbReference type="OrthoDB" id="9793781at2"/>
<dbReference type="Gene3D" id="2.30.30.60">
    <property type="match status" value="1"/>
</dbReference>
<reference evidence="10 13" key="2">
    <citation type="submission" date="2018-03" db="EMBL/GenBank/DDBJ databases">
        <title>Genomic Encyclopedia of Archaeal and Bacterial Type Strains, Phase II (KMG-II): from individual species to whole genera.</title>
        <authorList>
            <person name="Goeker M."/>
        </authorList>
    </citation>
    <scope>NUCLEOTIDE SEQUENCE [LARGE SCALE GENOMIC DNA]</scope>
    <source>
        <strain evidence="10 13">DSM 29956</strain>
    </source>
</reference>
<dbReference type="EMBL" id="PYGB01000007">
    <property type="protein sequence ID" value="PSK85785.1"/>
    <property type="molecule type" value="Genomic_DNA"/>
</dbReference>
<keyword evidence="6" id="KW-0813">Transport</keyword>
<sequence length="446" mass="46778">MLRWPNSFAILLVACLAAGGVAHAQEEAPEAPAAPIAVADVRADEEIAARLDAILAALGHDDIAVGVEAGVVTLSGEVAEEAEIADLTAIGERVDGVVAVRSEIAATQEIAEQLNPALDRFTTRLRQAAGRLPLLLVALAIFALILGLGLLVARARFWDRLAPNAFIAGLYRQGVRVAIGIAGLVVALDVAGAAALLGTILGAAGLVGLALGFAVRDTVENFVASIMLSLRQPFQPNDLVEIEGDTGRVIRLTSRATILLSLDGNHIRIPNAVVFKSRIVNFTRNAERRFSFDIGIDPDADLEATRLLAQDTLAGLPFVLAEPAPLVWIEDVTEAGAILRSSAWIDQAATGFATARGDAIRLVKGAIEAAGVAIPDTTYRIRLEGASMPIAGAGRGDGPRLAPTRPARPVPGPAAIHQSEEKALIPLVQAEREATDDLLHKDAPRE</sequence>
<feature type="signal peptide" evidence="8">
    <location>
        <begin position="1"/>
        <end position="24"/>
    </location>
</feature>
<evidence type="ECO:0000313" key="13">
    <source>
        <dbReference type="Proteomes" id="UP000240624"/>
    </source>
</evidence>
<keyword evidence="5 6" id="KW-0472">Membrane</keyword>
<feature type="transmembrane region" description="Helical" evidence="6">
    <location>
        <begin position="165"/>
        <end position="188"/>
    </location>
</feature>
<organism evidence="11 12">
    <name type="scientific">Limimaricola soesokkakensis</name>
    <dbReference type="NCBI Taxonomy" id="1343159"/>
    <lineage>
        <taxon>Bacteria</taxon>
        <taxon>Pseudomonadati</taxon>
        <taxon>Pseudomonadota</taxon>
        <taxon>Alphaproteobacteria</taxon>
        <taxon>Rhodobacterales</taxon>
        <taxon>Paracoccaceae</taxon>
        <taxon>Limimaricola</taxon>
    </lineage>
</organism>
<evidence type="ECO:0000313" key="10">
    <source>
        <dbReference type="EMBL" id="PSK85785.1"/>
    </source>
</evidence>
<reference evidence="11 12" key="1">
    <citation type="submission" date="2017-03" db="EMBL/GenBank/DDBJ databases">
        <authorList>
            <person name="Afonso C.L."/>
            <person name="Miller P.J."/>
            <person name="Scott M.A."/>
            <person name="Spackman E."/>
            <person name="Goraichik I."/>
            <person name="Dimitrov K.M."/>
            <person name="Suarez D.L."/>
            <person name="Swayne D.E."/>
        </authorList>
    </citation>
    <scope>NUCLEOTIDE SEQUENCE [LARGE SCALE GENOMIC DNA]</scope>
    <source>
        <strain evidence="11 12">CECT 8367</strain>
    </source>
</reference>
<comment type="caution">
    <text evidence="6">Lacks conserved residue(s) required for the propagation of feature annotation.</text>
</comment>
<evidence type="ECO:0000313" key="12">
    <source>
        <dbReference type="Proteomes" id="UP000193495"/>
    </source>
</evidence>
<evidence type="ECO:0000256" key="8">
    <source>
        <dbReference type="SAM" id="SignalP"/>
    </source>
</evidence>
<proteinExistence type="inferred from homology"/>
<dbReference type="GO" id="GO:0005886">
    <property type="term" value="C:plasma membrane"/>
    <property type="evidence" value="ECO:0007669"/>
    <property type="project" value="UniProtKB-SubCell"/>
</dbReference>
<dbReference type="SUPFAM" id="SSF50182">
    <property type="entry name" value="Sm-like ribonucleoproteins"/>
    <property type="match status" value="1"/>
</dbReference>
<dbReference type="PROSITE" id="PS51257">
    <property type="entry name" value="PROKAR_LIPOPROTEIN"/>
    <property type="match status" value="1"/>
</dbReference>
<keyword evidence="6" id="KW-0406">Ion transport</keyword>
<evidence type="ECO:0000256" key="2">
    <source>
        <dbReference type="ARBA" id="ARBA00022475"/>
    </source>
</evidence>
<evidence type="ECO:0000256" key="1">
    <source>
        <dbReference type="ARBA" id="ARBA00004651"/>
    </source>
</evidence>
<comment type="function">
    <text evidence="6">Mechanosensitive channel that participates in the regulation of osmotic pressure changes within the cell, opening in response to stretch forces in the membrane lipid bilayer, without the need for other proteins. Contributes to normal resistance to hypoosmotic shock. Forms an ion channel of 1.0 nanosiemens conductance with a slight preference for anions.</text>
</comment>
<dbReference type="GO" id="GO:0008381">
    <property type="term" value="F:mechanosensitive monoatomic ion channel activity"/>
    <property type="evidence" value="ECO:0007669"/>
    <property type="project" value="InterPro"/>
</dbReference>
<dbReference type="InterPro" id="IPR023408">
    <property type="entry name" value="MscS_beta-dom_sf"/>
</dbReference>
<dbReference type="InterPro" id="IPR045275">
    <property type="entry name" value="MscS_archaea/bacteria_type"/>
</dbReference>
<dbReference type="SUPFAM" id="SSF82689">
    <property type="entry name" value="Mechanosensitive channel protein MscS (YggB), C-terminal domain"/>
    <property type="match status" value="1"/>
</dbReference>
<evidence type="ECO:0000256" key="4">
    <source>
        <dbReference type="ARBA" id="ARBA00022989"/>
    </source>
</evidence>